<dbReference type="AlphaFoldDB" id="A0AA36B530"/>
<organism evidence="2 3">
    <name type="scientific">Octopus vulgaris</name>
    <name type="common">Common octopus</name>
    <dbReference type="NCBI Taxonomy" id="6645"/>
    <lineage>
        <taxon>Eukaryota</taxon>
        <taxon>Metazoa</taxon>
        <taxon>Spiralia</taxon>
        <taxon>Lophotrochozoa</taxon>
        <taxon>Mollusca</taxon>
        <taxon>Cephalopoda</taxon>
        <taxon>Coleoidea</taxon>
        <taxon>Octopodiformes</taxon>
        <taxon>Octopoda</taxon>
        <taxon>Incirrata</taxon>
        <taxon>Octopodidae</taxon>
        <taxon>Octopus</taxon>
    </lineage>
</organism>
<sequence>MSHCRMCTWVRRSPKSTIGKIPGKNSKENGCGASVQLLYLPFTHGQSSLFITRHQIVSLIITSVIYFIKLDLVVKKRKSRRLLPFQAEIQLQRRATVGSQLASAECRCSYWPDCLYYYLITPLYAA</sequence>
<accession>A0AA36B530</accession>
<reference evidence="2" key="1">
    <citation type="submission" date="2023-08" db="EMBL/GenBank/DDBJ databases">
        <authorList>
            <person name="Alioto T."/>
            <person name="Alioto T."/>
            <person name="Gomez Garrido J."/>
        </authorList>
    </citation>
    <scope>NUCLEOTIDE SEQUENCE</scope>
</reference>
<evidence type="ECO:0000313" key="3">
    <source>
        <dbReference type="Proteomes" id="UP001162480"/>
    </source>
</evidence>
<proteinExistence type="predicted"/>
<keyword evidence="1" id="KW-0812">Transmembrane</keyword>
<dbReference type="EMBL" id="OX597821">
    <property type="protein sequence ID" value="CAI9727107.1"/>
    <property type="molecule type" value="Genomic_DNA"/>
</dbReference>
<keyword evidence="1" id="KW-0472">Membrane</keyword>
<keyword evidence="3" id="KW-1185">Reference proteome</keyword>
<evidence type="ECO:0000313" key="2">
    <source>
        <dbReference type="EMBL" id="CAI9727107.1"/>
    </source>
</evidence>
<dbReference type="Proteomes" id="UP001162480">
    <property type="component" value="Chromosome 8"/>
</dbReference>
<gene>
    <name evidence="2" type="ORF">OCTVUL_1B021814</name>
</gene>
<feature type="transmembrane region" description="Helical" evidence="1">
    <location>
        <begin position="56"/>
        <end position="74"/>
    </location>
</feature>
<evidence type="ECO:0000256" key="1">
    <source>
        <dbReference type="SAM" id="Phobius"/>
    </source>
</evidence>
<protein>
    <submittedName>
        <fullName evidence="2">Uncharacterized protein</fullName>
    </submittedName>
</protein>
<keyword evidence="1" id="KW-1133">Transmembrane helix</keyword>
<name>A0AA36B530_OCTVU</name>